<comment type="caution">
    <text evidence="2">The sequence shown here is derived from an EMBL/GenBank/DDBJ whole genome shotgun (WGS) entry which is preliminary data.</text>
</comment>
<dbReference type="EMBL" id="JABFDB010000016">
    <property type="protein sequence ID" value="NYZ22393.1"/>
    <property type="molecule type" value="Genomic_DNA"/>
</dbReference>
<dbReference type="RefSeq" id="WP_180284155.1">
    <property type="nucleotide sequence ID" value="NZ_JABFDB010000016.1"/>
</dbReference>
<protein>
    <submittedName>
        <fullName evidence="2">Uncharacterized protein</fullName>
    </submittedName>
</protein>
<name>A0ABX2TDP1_9PROT</name>
<gene>
    <name evidence="2" type="ORF">HND93_21995</name>
</gene>
<evidence type="ECO:0000313" key="3">
    <source>
        <dbReference type="Proteomes" id="UP000584642"/>
    </source>
</evidence>
<evidence type="ECO:0000256" key="1">
    <source>
        <dbReference type="SAM" id="MobiDB-lite"/>
    </source>
</evidence>
<accession>A0ABX2TDP1</accession>
<organism evidence="2 3">
    <name type="scientific">Azospirillum oleiclasticum</name>
    <dbReference type="NCBI Taxonomy" id="2735135"/>
    <lineage>
        <taxon>Bacteria</taxon>
        <taxon>Pseudomonadati</taxon>
        <taxon>Pseudomonadota</taxon>
        <taxon>Alphaproteobacteria</taxon>
        <taxon>Rhodospirillales</taxon>
        <taxon>Azospirillaceae</taxon>
        <taxon>Azospirillum</taxon>
    </lineage>
</organism>
<dbReference type="Proteomes" id="UP000584642">
    <property type="component" value="Unassembled WGS sequence"/>
</dbReference>
<sequence>MLHIKDIEAFARINEALARRTDGDAARSRPPATEPPPEENAGEISGYGCVFDVRALPPGPARFFGRLFRSR</sequence>
<feature type="region of interest" description="Disordered" evidence="1">
    <location>
        <begin position="19"/>
        <end position="44"/>
    </location>
</feature>
<keyword evidence="3" id="KW-1185">Reference proteome</keyword>
<proteinExistence type="predicted"/>
<evidence type="ECO:0000313" key="2">
    <source>
        <dbReference type="EMBL" id="NYZ22393.1"/>
    </source>
</evidence>
<reference evidence="2 3" key="1">
    <citation type="submission" date="2020-05" db="EMBL/GenBank/DDBJ databases">
        <title>Azospirillum oleiclasticum sp. nov, a nitrogen-fixing and heavy crude oil-emulsifying bacterium isolated from the crude oil of Yumen Oilfield.</title>
        <authorList>
            <person name="Wu D."/>
            <person name="Cai M."/>
            <person name="Zhang X."/>
        </authorList>
    </citation>
    <scope>NUCLEOTIDE SEQUENCE [LARGE SCALE GENOMIC DNA]</scope>
    <source>
        <strain evidence="2 3">ROY-1-1-2</strain>
    </source>
</reference>